<keyword evidence="1" id="KW-0472">Membrane</keyword>
<dbReference type="OMA" id="CKFEGRR"/>
<keyword evidence="3" id="KW-1185">Reference proteome</keyword>
<feature type="transmembrane region" description="Helical" evidence="1">
    <location>
        <begin position="200"/>
        <end position="220"/>
    </location>
</feature>
<feature type="transmembrane region" description="Helical" evidence="1">
    <location>
        <begin position="74"/>
        <end position="96"/>
    </location>
</feature>
<feature type="transmembrane region" description="Helical" evidence="1">
    <location>
        <begin position="6"/>
        <end position="23"/>
    </location>
</feature>
<dbReference type="GeneID" id="24135469"/>
<dbReference type="AlphaFoldDB" id="A0A067C1Y7"/>
<dbReference type="GO" id="GO:0016020">
    <property type="term" value="C:membrane"/>
    <property type="evidence" value="ECO:0007669"/>
    <property type="project" value="TreeGrafter"/>
</dbReference>
<feature type="transmembrane region" description="Helical" evidence="1">
    <location>
        <begin position="161"/>
        <end position="180"/>
    </location>
</feature>
<feature type="transmembrane region" description="Helical" evidence="1">
    <location>
        <begin position="129"/>
        <end position="149"/>
    </location>
</feature>
<proteinExistence type="predicted"/>
<dbReference type="Proteomes" id="UP000030745">
    <property type="component" value="Unassembled WGS sequence"/>
</dbReference>
<reference evidence="2 3" key="1">
    <citation type="journal article" date="2013" name="PLoS Genet.">
        <title>Distinctive expansion of potential virulence genes in the genome of the oomycete fish pathogen Saprolegnia parasitica.</title>
        <authorList>
            <person name="Jiang R.H."/>
            <person name="de Bruijn I."/>
            <person name="Haas B.J."/>
            <person name="Belmonte R."/>
            <person name="Lobach L."/>
            <person name="Christie J."/>
            <person name="van den Ackerveken G."/>
            <person name="Bottin A."/>
            <person name="Bulone V."/>
            <person name="Diaz-Moreno S.M."/>
            <person name="Dumas B."/>
            <person name="Fan L."/>
            <person name="Gaulin E."/>
            <person name="Govers F."/>
            <person name="Grenville-Briggs L.J."/>
            <person name="Horner N.R."/>
            <person name="Levin J.Z."/>
            <person name="Mammella M."/>
            <person name="Meijer H.J."/>
            <person name="Morris P."/>
            <person name="Nusbaum C."/>
            <person name="Oome S."/>
            <person name="Phillips A.J."/>
            <person name="van Rooyen D."/>
            <person name="Rzeszutek E."/>
            <person name="Saraiva M."/>
            <person name="Secombes C.J."/>
            <person name="Seidl M.F."/>
            <person name="Snel B."/>
            <person name="Stassen J.H."/>
            <person name="Sykes S."/>
            <person name="Tripathy S."/>
            <person name="van den Berg H."/>
            <person name="Vega-Arreguin J.C."/>
            <person name="Wawra S."/>
            <person name="Young S.K."/>
            <person name="Zeng Q."/>
            <person name="Dieguez-Uribeondo J."/>
            <person name="Russ C."/>
            <person name="Tyler B.M."/>
            <person name="van West P."/>
        </authorList>
    </citation>
    <scope>NUCLEOTIDE SEQUENCE [LARGE SCALE GENOMIC DNA]</scope>
    <source>
        <strain evidence="2 3">CBS 223.65</strain>
    </source>
</reference>
<keyword evidence="1" id="KW-0812">Transmembrane</keyword>
<organism evidence="2 3">
    <name type="scientific">Saprolegnia parasitica (strain CBS 223.65)</name>
    <dbReference type="NCBI Taxonomy" id="695850"/>
    <lineage>
        <taxon>Eukaryota</taxon>
        <taxon>Sar</taxon>
        <taxon>Stramenopiles</taxon>
        <taxon>Oomycota</taxon>
        <taxon>Saprolegniomycetes</taxon>
        <taxon>Saprolegniales</taxon>
        <taxon>Saprolegniaceae</taxon>
        <taxon>Saprolegnia</taxon>
    </lineage>
</organism>
<evidence type="ECO:0000256" key="1">
    <source>
        <dbReference type="SAM" id="Phobius"/>
    </source>
</evidence>
<feature type="transmembrane region" description="Helical" evidence="1">
    <location>
        <begin position="43"/>
        <end position="62"/>
    </location>
</feature>
<dbReference type="RefSeq" id="XP_012208697.1">
    <property type="nucleotide sequence ID" value="XM_012353307.1"/>
</dbReference>
<dbReference type="OrthoDB" id="67162at2759"/>
<dbReference type="KEGG" id="spar:SPRG_13602"/>
<evidence type="ECO:0000313" key="2">
    <source>
        <dbReference type="EMBL" id="KDO20571.1"/>
    </source>
</evidence>
<name>A0A067C1Y7_SAPPC</name>
<dbReference type="VEuPathDB" id="FungiDB:SPRG_13602"/>
<accession>A0A067C1Y7</accession>
<dbReference type="PANTHER" id="PTHR12242:SF22">
    <property type="entry name" value="OS02G0130600 PROTEIN"/>
    <property type="match status" value="1"/>
</dbReference>
<dbReference type="EMBL" id="KK583308">
    <property type="protein sequence ID" value="KDO20571.1"/>
    <property type="molecule type" value="Genomic_DNA"/>
</dbReference>
<protein>
    <submittedName>
        <fullName evidence="2">Uncharacterized protein</fullName>
    </submittedName>
</protein>
<dbReference type="PANTHER" id="PTHR12242">
    <property type="entry name" value="OS02G0130600 PROTEIN-RELATED"/>
    <property type="match status" value="1"/>
</dbReference>
<feature type="transmembrane region" description="Helical" evidence="1">
    <location>
        <begin position="103"/>
        <end position="123"/>
    </location>
</feature>
<feature type="non-terminal residue" evidence="2">
    <location>
        <position position="1"/>
    </location>
</feature>
<keyword evidence="1" id="KW-1133">Transmembrane helix</keyword>
<sequence length="248" mass="27807">MWQPIVVGVLLALVFVGAVAVGLKQRHSPPPARFQSRSPTALLCFRSLCLAFYLVVLVAQWIKSGFAAYNFYTFWNFNLQAVYFAWTLLACVVGSVNSRGLNTLFDVVFANSFVVAAVFWGVLYSPKYGVTWLQVAQHGVNSVLLLLEFALNDFSVQPRSLIYASFLLPDVFAAFAWVARECWLDYWVYSFLNVYKGASPLWYVGMLLGHCVFFGLAIGLSKLKQSVRRDATELTSPLVRESISVQKV</sequence>
<evidence type="ECO:0000313" key="3">
    <source>
        <dbReference type="Proteomes" id="UP000030745"/>
    </source>
</evidence>
<gene>
    <name evidence="2" type="ORF">SPRG_13602</name>
</gene>